<keyword evidence="9" id="KW-0511">Multifunctional enzyme</keyword>
<evidence type="ECO:0000256" key="7">
    <source>
        <dbReference type="ARBA" id="ARBA00022827"/>
    </source>
</evidence>
<feature type="domain" description="FAD dependent oxidoreductase" evidence="10">
    <location>
        <begin position="24"/>
        <end position="387"/>
    </location>
</feature>
<dbReference type="GO" id="GO:0032259">
    <property type="term" value="P:methylation"/>
    <property type="evidence" value="ECO:0007669"/>
    <property type="project" value="UniProtKB-KW"/>
</dbReference>
<evidence type="ECO:0000256" key="5">
    <source>
        <dbReference type="ARBA" id="ARBA00022691"/>
    </source>
</evidence>
<evidence type="ECO:0000256" key="2">
    <source>
        <dbReference type="ARBA" id="ARBA00022603"/>
    </source>
</evidence>
<dbReference type="PANTHER" id="PTHR13847:SF283">
    <property type="entry name" value="TRNA 5-METHYLAMINOMETHYL-2-THIOURIDINE BIOSYNTHESIS BIFUNCTIONAL PROTEIN MNMC"/>
    <property type="match status" value="1"/>
</dbReference>
<reference evidence="11" key="1">
    <citation type="journal article" date="2020" name="mSystems">
        <title>Genome- and Community-Level Interaction Insights into Carbon Utilization and Element Cycling Functions of Hydrothermarchaeota in Hydrothermal Sediment.</title>
        <authorList>
            <person name="Zhou Z."/>
            <person name="Liu Y."/>
            <person name="Xu W."/>
            <person name="Pan J."/>
            <person name="Luo Z.H."/>
            <person name="Li M."/>
        </authorList>
    </citation>
    <scope>NUCLEOTIDE SEQUENCE [LARGE SCALE GENOMIC DNA]</scope>
    <source>
        <strain evidence="11">HyVt-493</strain>
    </source>
</reference>
<evidence type="ECO:0000256" key="9">
    <source>
        <dbReference type="ARBA" id="ARBA00023268"/>
    </source>
</evidence>
<dbReference type="SUPFAM" id="SSF51905">
    <property type="entry name" value="FAD/NAD(P)-binding domain"/>
    <property type="match status" value="1"/>
</dbReference>
<keyword evidence="3" id="KW-0285">Flavoprotein</keyword>
<evidence type="ECO:0000256" key="3">
    <source>
        <dbReference type="ARBA" id="ARBA00022630"/>
    </source>
</evidence>
<keyword evidence="7" id="KW-0274">FAD</keyword>
<evidence type="ECO:0000256" key="4">
    <source>
        <dbReference type="ARBA" id="ARBA00022679"/>
    </source>
</evidence>
<dbReference type="GO" id="GO:0016645">
    <property type="term" value="F:oxidoreductase activity, acting on the CH-NH group of donors"/>
    <property type="evidence" value="ECO:0007669"/>
    <property type="project" value="InterPro"/>
</dbReference>
<sequence length="420" mass="46824">MMSKNKIATPWFDYPQFNWDKKQAIVIGGGIAGCQSAWHLLQTGWQVMLIERHHKLAAEASGNIAGAIMPKVTALPSLGESFYSVAFAYTLNQLTQLKSAKKQIDYSLCGVLQLAHNPREEKRWVALQQRGFANDFLQCLTAEQTQQRSGITSLYKSTYFPQGGWISPASFCQALIDHPNCEVLLHREALHLQQDQQQWQVLDATNTLLAQAEVVVIANGKDLTQFEQTKHLPIMPVLGQTSQANASMASAKLQMIIGHEGYLTPAVKGQHIFGATFERNSDQAIINPQADAINQQQLNHYLPDFYDSLGKIKSSHAAIRMTTPDRFPYAGGLINQTHYQRDYADIHQGKQWKQYPVGRYLQGLFVLAGLGSRGLTTAGYCASIMVDIINSKPSKGNIPNALHAGRFTIRQLKKKNNRHP</sequence>
<keyword evidence="1" id="KW-0963">Cytoplasm</keyword>
<dbReference type="Pfam" id="PF01266">
    <property type="entry name" value="DAO"/>
    <property type="match status" value="1"/>
</dbReference>
<dbReference type="GO" id="GO:0008033">
    <property type="term" value="P:tRNA processing"/>
    <property type="evidence" value="ECO:0007669"/>
    <property type="project" value="UniProtKB-KW"/>
</dbReference>
<dbReference type="Gene3D" id="3.50.50.60">
    <property type="entry name" value="FAD/NAD(P)-binding domain"/>
    <property type="match status" value="1"/>
</dbReference>
<dbReference type="AlphaFoldDB" id="A0A7V2SYG9"/>
<evidence type="ECO:0000256" key="8">
    <source>
        <dbReference type="ARBA" id="ARBA00023002"/>
    </source>
</evidence>
<protein>
    <submittedName>
        <fullName evidence="11">FAD-dependent oxidoreductase</fullName>
    </submittedName>
</protein>
<evidence type="ECO:0000256" key="6">
    <source>
        <dbReference type="ARBA" id="ARBA00022694"/>
    </source>
</evidence>
<organism evidence="11">
    <name type="scientific">Leucothrix mucor</name>
    <dbReference type="NCBI Taxonomy" id="45248"/>
    <lineage>
        <taxon>Bacteria</taxon>
        <taxon>Pseudomonadati</taxon>
        <taxon>Pseudomonadota</taxon>
        <taxon>Gammaproteobacteria</taxon>
        <taxon>Thiotrichales</taxon>
        <taxon>Thiotrichaceae</taxon>
        <taxon>Leucothrix</taxon>
    </lineage>
</organism>
<keyword evidence="2" id="KW-0489">Methyltransferase</keyword>
<keyword evidence="8" id="KW-0560">Oxidoreductase</keyword>
<dbReference type="NCBIfam" id="TIGR03197">
    <property type="entry name" value="MnmC_Cterm"/>
    <property type="match status" value="1"/>
</dbReference>
<accession>A0A7V2SYG9</accession>
<name>A0A7V2SYG9_LEUMU</name>
<dbReference type="Proteomes" id="UP000885750">
    <property type="component" value="Unassembled WGS sequence"/>
</dbReference>
<evidence type="ECO:0000259" key="10">
    <source>
        <dbReference type="Pfam" id="PF01266"/>
    </source>
</evidence>
<dbReference type="GO" id="GO:0005737">
    <property type="term" value="C:cytoplasm"/>
    <property type="evidence" value="ECO:0007669"/>
    <property type="project" value="TreeGrafter"/>
</dbReference>
<dbReference type="InterPro" id="IPR006076">
    <property type="entry name" value="FAD-dep_OxRdtase"/>
</dbReference>
<dbReference type="PANTHER" id="PTHR13847">
    <property type="entry name" value="SARCOSINE DEHYDROGENASE-RELATED"/>
    <property type="match status" value="1"/>
</dbReference>
<dbReference type="PROSITE" id="PS51257">
    <property type="entry name" value="PROKAR_LIPOPROTEIN"/>
    <property type="match status" value="1"/>
</dbReference>
<evidence type="ECO:0000256" key="1">
    <source>
        <dbReference type="ARBA" id="ARBA00022490"/>
    </source>
</evidence>
<gene>
    <name evidence="11" type="ORF">ENJ51_03220</name>
</gene>
<dbReference type="InterPro" id="IPR017610">
    <property type="entry name" value="tRNA_S-uridine_synth_MnmC_C"/>
</dbReference>
<evidence type="ECO:0000313" key="11">
    <source>
        <dbReference type="EMBL" id="HFC91801.1"/>
    </source>
</evidence>
<keyword evidence="5" id="KW-0949">S-adenosyl-L-methionine</keyword>
<dbReference type="Gene3D" id="3.30.9.10">
    <property type="entry name" value="D-Amino Acid Oxidase, subunit A, domain 2"/>
    <property type="match status" value="1"/>
</dbReference>
<dbReference type="EMBL" id="DRMS01000137">
    <property type="protein sequence ID" value="HFC91801.1"/>
    <property type="molecule type" value="Genomic_DNA"/>
</dbReference>
<dbReference type="GO" id="GO:0008168">
    <property type="term" value="F:methyltransferase activity"/>
    <property type="evidence" value="ECO:0007669"/>
    <property type="project" value="UniProtKB-KW"/>
</dbReference>
<keyword evidence="6" id="KW-0819">tRNA processing</keyword>
<proteinExistence type="predicted"/>
<dbReference type="InterPro" id="IPR036188">
    <property type="entry name" value="FAD/NAD-bd_sf"/>
</dbReference>
<comment type="caution">
    <text evidence="11">The sequence shown here is derived from an EMBL/GenBank/DDBJ whole genome shotgun (WGS) entry which is preliminary data.</text>
</comment>
<keyword evidence="4" id="KW-0808">Transferase</keyword>